<dbReference type="RefSeq" id="WP_063628924.1">
    <property type="nucleotide sequence ID" value="NZ_BSTI01000013.1"/>
</dbReference>
<accession>A0A9W6R3H2</accession>
<feature type="region of interest" description="Disordered" evidence="1">
    <location>
        <begin position="57"/>
        <end position="78"/>
    </location>
</feature>
<keyword evidence="2" id="KW-0812">Transmembrane</keyword>
<feature type="transmembrane region" description="Helical" evidence="2">
    <location>
        <begin position="33"/>
        <end position="52"/>
    </location>
</feature>
<protein>
    <recommendedName>
        <fullName evidence="5">DUF5666 domain-containing protein</fullName>
    </recommendedName>
</protein>
<dbReference type="Proteomes" id="UP001165136">
    <property type="component" value="Unassembled WGS sequence"/>
</dbReference>
<proteinExistence type="predicted"/>
<sequence length="265" mass="27319">MSTEPTTTALPQAQPAWGDRQPPPPKWSGRKTAVGAAVAVAIIAVGGVAIYAGRSWSNSQQNAPGGPVRMGGSPMGESPIMPDALHGDFTVSENGSYVTERLQTGTVSALSATSITVKSADDYTQTYTMDSTTEKPGNLATGSTATVIAKVSGDTATALSITEPGKPQQGGGQLRPGGGPAGGPDGPGGMPGQGTQLFARQLTRNQVPAVANRELAYLIRELARPSRGHARFPACPRFRRTSSGFRRTSSGLGTWFTLRSAVVPG</sequence>
<name>A0A9W6R3H2_9PSEU</name>
<dbReference type="EMBL" id="BSTI01000013">
    <property type="protein sequence ID" value="GLY68824.1"/>
    <property type="molecule type" value="Genomic_DNA"/>
</dbReference>
<feature type="compositionally biased region" description="Polar residues" evidence="1">
    <location>
        <begin position="1"/>
        <end position="11"/>
    </location>
</feature>
<evidence type="ECO:0000256" key="1">
    <source>
        <dbReference type="SAM" id="MobiDB-lite"/>
    </source>
</evidence>
<keyword evidence="4" id="KW-1185">Reference proteome</keyword>
<dbReference type="AlphaFoldDB" id="A0A9W6R3H2"/>
<feature type="compositionally biased region" description="Gly residues" evidence="1">
    <location>
        <begin position="168"/>
        <end position="192"/>
    </location>
</feature>
<organism evidence="3 4">
    <name type="scientific">Amycolatopsis taiwanensis</name>
    <dbReference type="NCBI Taxonomy" id="342230"/>
    <lineage>
        <taxon>Bacteria</taxon>
        <taxon>Bacillati</taxon>
        <taxon>Actinomycetota</taxon>
        <taxon>Actinomycetes</taxon>
        <taxon>Pseudonocardiales</taxon>
        <taxon>Pseudonocardiaceae</taxon>
        <taxon>Amycolatopsis</taxon>
    </lineage>
</organism>
<feature type="region of interest" description="Disordered" evidence="1">
    <location>
        <begin position="160"/>
        <end position="195"/>
    </location>
</feature>
<keyword evidence="2" id="KW-0472">Membrane</keyword>
<reference evidence="3" key="1">
    <citation type="submission" date="2023-03" db="EMBL/GenBank/DDBJ databases">
        <title>Amycolatopsis taiwanensis NBRC 103393.</title>
        <authorList>
            <person name="Ichikawa N."/>
            <person name="Sato H."/>
            <person name="Tonouchi N."/>
        </authorList>
    </citation>
    <scope>NUCLEOTIDE SEQUENCE</scope>
    <source>
        <strain evidence="3">NBRC 103393</strain>
    </source>
</reference>
<feature type="region of interest" description="Disordered" evidence="1">
    <location>
        <begin position="1"/>
        <end position="31"/>
    </location>
</feature>
<evidence type="ECO:0000313" key="4">
    <source>
        <dbReference type="Proteomes" id="UP001165136"/>
    </source>
</evidence>
<keyword evidence="2" id="KW-1133">Transmembrane helix</keyword>
<evidence type="ECO:0000256" key="2">
    <source>
        <dbReference type="SAM" id="Phobius"/>
    </source>
</evidence>
<evidence type="ECO:0000313" key="3">
    <source>
        <dbReference type="EMBL" id="GLY68824.1"/>
    </source>
</evidence>
<comment type="caution">
    <text evidence="3">The sequence shown here is derived from an EMBL/GenBank/DDBJ whole genome shotgun (WGS) entry which is preliminary data.</text>
</comment>
<evidence type="ECO:0008006" key="5">
    <source>
        <dbReference type="Google" id="ProtNLM"/>
    </source>
</evidence>
<gene>
    <name evidence="3" type="ORF">Atai01_54430</name>
</gene>